<dbReference type="AlphaFoldDB" id="C3X853"/>
<dbReference type="OrthoDB" id="5297106at2"/>
<accession>C3X853</accession>
<name>C3X853_OXAFO</name>
<dbReference type="InterPro" id="IPR008651">
    <property type="entry name" value="Uncharacterised_HicB"/>
</dbReference>
<dbReference type="Gene3D" id="3.30.160.250">
    <property type="match status" value="1"/>
</dbReference>
<proteinExistence type="predicted"/>
<dbReference type="GO" id="GO:0006355">
    <property type="term" value="P:regulation of DNA-templated transcription"/>
    <property type="evidence" value="ECO:0007669"/>
    <property type="project" value="InterPro"/>
</dbReference>
<dbReference type="eggNOG" id="COG1598">
    <property type="taxonomic scope" value="Bacteria"/>
</dbReference>
<dbReference type="STRING" id="847.BRW83_1844"/>
<dbReference type="SUPFAM" id="SSF47598">
    <property type="entry name" value="Ribbon-helix-helix"/>
    <property type="match status" value="1"/>
</dbReference>
<keyword evidence="2" id="KW-1185">Reference proteome</keyword>
<protein>
    <submittedName>
        <fullName evidence="1">Toxin-antitoxin system, antitoxin component, HicB family</fullName>
    </submittedName>
</protein>
<dbReference type="Pfam" id="PF05534">
    <property type="entry name" value="HicB"/>
    <property type="match status" value="1"/>
</dbReference>
<dbReference type="GeneID" id="77135681"/>
<dbReference type="Proteomes" id="UP000005089">
    <property type="component" value="Unassembled WGS sequence"/>
</dbReference>
<sequence>MDQRFDGFSVSLYLDDEGAWLAHFTELPDISAFGQTPEAALAELAIAWEAMKETYRDKGMTIPIAPARKKYSGSFNVRIDKSLHRALAIEAAREGVSLNAIVAKKLSESTKLH</sequence>
<dbReference type="RefSeq" id="WP_005879792.1">
    <property type="nucleotide sequence ID" value="NZ_CP019430.1"/>
</dbReference>
<dbReference type="InterPro" id="IPR035069">
    <property type="entry name" value="TTHA1013/TTHA0281-like"/>
</dbReference>
<dbReference type="HOGENOM" id="CLU_125405_1_0_4"/>
<evidence type="ECO:0000313" key="1">
    <source>
        <dbReference type="EMBL" id="EEO29379.1"/>
    </source>
</evidence>
<gene>
    <name evidence="1" type="ORF">OFBG_00407</name>
</gene>
<evidence type="ECO:0000313" key="2">
    <source>
        <dbReference type="Proteomes" id="UP000005089"/>
    </source>
</evidence>
<organism evidence="1 2">
    <name type="scientific">Oxalobacter formigenes OXCC13</name>
    <dbReference type="NCBI Taxonomy" id="556269"/>
    <lineage>
        <taxon>Bacteria</taxon>
        <taxon>Pseudomonadati</taxon>
        <taxon>Pseudomonadota</taxon>
        <taxon>Betaproteobacteria</taxon>
        <taxon>Burkholderiales</taxon>
        <taxon>Oxalobacteraceae</taxon>
        <taxon>Oxalobacter</taxon>
    </lineage>
</organism>
<dbReference type="SUPFAM" id="SSF143100">
    <property type="entry name" value="TTHA1013/TTHA0281-like"/>
    <property type="match status" value="1"/>
</dbReference>
<dbReference type="EMBL" id="GG658170">
    <property type="protein sequence ID" value="EEO29379.1"/>
    <property type="molecule type" value="Genomic_DNA"/>
</dbReference>
<reference evidence="1 2" key="1">
    <citation type="submission" date="2009-02" db="EMBL/GenBank/DDBJ databases">
        <title>The Genome Sequence of Oxalobacter formigenes OXCC13.</title>
        <authorList>
            <consortium name="The Broad Institute Genome Sequencing Platform"/>
            <person name="Ward D."/>
            <person name="Young S.K."/>
            <person name="Kodira C.D."/>
            <person name="Zeng Q."/>
            <person name="Koehrsen M."/>
            <person name="Alvarado L."/>
            <person name="Berlin A."/>
            <person name="Borenstein D."/>
            <person name="Chen Z."/>
            <person name="Engels R."/>
            <person name="Freedman E."/>
            <person name="Gellesch M."/>
            <person name="Goldberg J."/>
            <person name="Griggs A."/>
            <person name="Gujja S."/>
            <person name="Heiman D."/>
            <person name="Hepburn T."/>
            <person name="Howarth C."/>
            <person name="Jen D."/>
            <person name="Larson L."/>
            <person name="Lewis B."/>
            <person name="Mehta T."/>
            <person name="Park D."/>
            <person name="Pearson M."/>
            <person name="Roberts A."/>
            <person name="Saif S."/>
            <person name="Shea T."/>
            <person name="Shenoy N."/>
            <person name="Sisk P."/>
            <person name="Stolte C."/>
            <person name="Sykes S."/>
            <person name="Walk T."/>
            <person name="White J."/>
            <person name="Yandava C."/>
            <person name="Allison M.J."/>
            <person name="Lander E."/>
            <person name="Nusbaum C."/>
            <person name="Galagan J."/>
            <person name="Birren B."/>
        </authorList>
    </citation>
    <scope>NUCLEOTIDE SEQUENCE [LARGE SCALE GENOMIC DNA]</scope>
    <source>
        <strain evidence="1 2">OXCC13</strain>
    </source>
</reference>
<dbReference type="InterPro" id="IPR010985">
    <property type="entry name" value="Ribbon_hlx_hlx"/>
</dbReference>